<protein>
    <recommendedName>
        <fullName evidence="1">HNH nuclease domain-containing protein</fullName>
    </recommendedName>
</protein>
<name>A0A0L8L591_9ACTN</name>
<dbReference type="RefSeq" id="WP_030040169.1">
    <property type="nucleotide sequence ID" value="NZ_KL575597.1"/>
</dbReference>
<dbReference type="OrthoDB" id="4578716at2"/>
<accession>A0A0L8L591</accession>
<dbReference type="STRING" id="67356.AQJ84_11315"/>
<evidence type="ECO:0000259" key="1">
    <source>
        <dbReference type="SMART" id="SM00507"/>
    </source>
</evidence>
<evidence type="ECO:0000313" key="2">
    <source>
        <dbReference type="EMBL" id="KOG33322.1"/>
    </source>
</evidence>
<gene>
    <name evidence="2" type="ORF">ADK37_23375</name>
</gene>
<reference evidence="3" key="1">
    <citation type="submission" date="2015-07" db="EMBL/GenBank/DDBJ databases">
        <authorList>
            <person name="Ju K.-S."/>
            <person name="Doroghazi J.R."/>
            <person name="Metcalf W.W."/>
        </authorList>
    </citation>
    <scope>NUCLEOTIDE SEQUENCE [LARGE SCALE GENOMIC DNA]</scope>
    <source>
        <strain evidence="3">NRRL 2290</strain>
    </source>
</reference>
<dbReference type="SMART" id="SM00507">
    <property type="entry name" value="HNHc"/>
    <property type="match status" value="1"/>
</dbReference>
<dbReference type="Pfam" id="PF14279">
    <property type="entry name" value="HNH_5"/>
    <property type="match status" value="1"/>
</dbReference>
<dbReference type="CDD" id="cd00085">
    <property type="entry name" value="HNHc"/>
    <property type="match status" value="1"/>
</dbReference>
<dbReference type="PANTHER" id="PTHR33877">
    <property type="entry name" value="SLL1193 PROTEIN"/>
    <property type="match status" value="1"/>
</dbReference>
<comment type="caution">
    <text evidence="2">The sequence shown here is derived from an EMBL/GenBank/DDBJ whole genome shotgun (WGS) entry which is preliminary data.</text>
</comment>
<dbReference type="Gene3D" id="1.10.30.50">
    <property type="match status" value="1"/>
</dbReference>
<keyword evidence="3" id="KW-1185">Reference proteome</keyword>
<proteinExistence type="predicted"/>
<dbReference type="EMBL" id="LGUS01000174">
    <property type="protein sequence ID" value="KOG33322.1"/>
    <property type="molecule type" value="Genomic_DNA"/>
</dbReference>
<organism evidence="2 3">
    <name type="scientific">Streptomyces resistomycificus</name>
    <dbReference type="NCBI Taxonomy" id="67356"/>
    <lineage>
        <taxon>Bacteria</taxon>
        <taxon>Bacillati</taxon>
        <taxon>Actinomycetota</taxon>
        <taxon>Actinomycetes</taxon>
        <taxon>Kitasatosporales</taxon>
        <taxon>Streptomycetaceae</taxon>
        <taxon>Streptomyces</taxon>
        <taxon>Streptomyces aurantiacus group</taxon>
    </lineage>
</organism>
<evidence type="ECO:0000313" key="3">
    <source>
        <dbReference type="Proteomes" id="UP000037251"/>
    </source>
</evidence>
<dbReference type="Proteomes" id="UP000037251">
    <property type="component" value="Unassembled WGS sequence"/>
</dbReference>
<dbReference type="PATRIC" id="fig|67356.5.peg.4983"/>
<dbReference type="AlphaFoldDB" id="A0A0L8L591"/>
<sequence>MPVSKRLRYEILRRDNHTCRYCGASAPDVPLRVDHVTPVALGGTDEPTNLATSCEPCNSGKSSATVDSAVVAGVSDDALRWAAAMKQAAVNLQELEKPKDEYRDAFLAEWNRWHVGKDETEKVPLDDGWKQSIERFRVAGIPTWMWADIVDAAMANQKVKPDRTFRYVCGIAWNKVTALQAEARRIVGGAPAAEPTADSLIEAAVDVWTNEQFGEIDNEALDKFRASVQQLRKREDAHRVLYAAQHAAWFGEADATEALKAADREDALQQWTSAWLSAAGEYPDDKLTQGIQAQINTLLDADIYIGRVARAAAYAGSRRTGLLHFGLSEEEMGKVGVTEYVARVIETWAGAFEASSGRWPTHSERSTFLENLWRVGDGDIWIADLYPAATGAGAYQDPDLSTCLTRHLSVFEIAARPVGGEN</sequence>
<dbReference type="eggNOG" id="COG1403">
    <property type="taxonomic scope" value="Bacteria"/>
</dbReference>
<dbReference type="InterPro" id="IPR003615">
    <property type="entry name" value="HNH_nuc"/>
</dbReference>
<feature type="domain" description="HNH nuclease" evidence="1">
    <location>
        <begin position="6"/>
        <end position="59"/>
    </location>
</feature>
<dbReference type="InterPro" id="IPR052892">
    <property type="entry name" value="NA-targeting_endonuclease"/>
</dbReference>
<dbReference type="InterPro" id="IPR029471">
    <property type="entry name" value="HNH_5"/>
</dbReference>
<dbReference type="PANTHER" id="PTHR33877:SF1">
    <property type="entry name" value="TYPE IV METHYL-DIRECTED RESTRICTION ENZYME ECOKMCRA"/>
    <property type="match status" value="1"/>
</dbReference>